<dbReference type="EMBL" id="JAAPAO010000165">
    <property type="protein sequence ID" value="KAF4669733.1"/>
    <property type="molecule type" value="Genomic_DNA"/>
</dbReference>
<dbReference type="AlphaFoldDB" id="A0A7J6MDR4"/>
<accession>A0A7J6MDR4</accession>
<dbReference type="Proteomes" id="UP000591131">
    <property type="component" value="Unassembled WGS sequence"/>
</dbReference>
<dbReference type="OrthoDB" id="10489033at2759"/>
<name>A0A7J6MDR4_PERCH</name>
<evidence type="ECO:0000313" key="1">
    <source>
        <dbReference type="EMBL" id="KAF4669733.1"/>
    </source>
</evidence>
<organism evidence="1 2">
    <name type="scientific">Perkinsus chesapeaki</name>
    <name type="common">Clam parasite</name>
    <name type="synonym">Perkinsus andrewsi</name>
    <dbReference type="NCBI Taxonomy" id="330153"/>
    <lineage>
        <taxon>Eukaryota</taxon>
        <taxon>Sar</taxon>
        <taxon>Alveolata</taxon>
        <taxon>Perkinsozoa</taxon>
        <taxon>Perkinsea</taxon>
        <taxon>Perkinsida</taxon>
        <taxon>Perkinsidae</taxon>
        <taxon>Perkinsus</taxon>
    </lineage>
</organism>
<sequence length="255" mass="27332">MVPAINTSRPCRGCSDDTEEISLNEGLASTGIVFHRHQLKHMATSLPSPGALKELASVCNCNTEICSPLVLRPEPKKIKDDTSSRASVKSTSKEFDEADDNYDVIEESAKEYSGKQYCMDVGRRSTTTTSGAGEECLFLFEEQGCYEEVVICTLPVSDVAGAPRCSASLHSAFYTVNLSGQLAAPGFLESGQAEVLSTAKLAEMEDLVVRVLVVLGTTCVHYILMKCGPIFYIFCGGGLGEVSRGKQASIPLLGI</sequence>
<proteinExistence type="predicted"/>
<reference evidence="1 2" key="1">
    <citation type="submission" date="2020-04" db="EMBL/GenBank/DDBJ databases">
        <title>Perkinsus chesapeaki whole genome sequence.</title>
        <authorList>
            <person name="Bogema D.R."/>
        </authorList>
    </citation>
    <scope>NUCLEOTIDE SEQUENCE [LARGE SCALE GENOMIC DNA]</scope>
    <source>
        <strain evidence="1">ATCC PRA-425</strain>
    </source>
</reference>
<comment type="caution">
    <text evidence="1">The sequence shown here is derived from an EMBL/GenBank/DDBJ whole genome shotgun (WGS) entry which is preliminary data.</text>
</comment>
<keyword evidence="2" id="KW-1185">Reference proteome</keyword>
<gene>
    <name evidence="1" type="ORF">FOL47_002383</name>
</gene>
<evidence type="ECO:0000313" key="2">
    <source>
        <dbReference type="Proteomes" id="UP000591131"/>
    </source>
</evidence>
<protein>
    <submittedName>
        <fullName evidence="1">Uncharacterized protein</fullName>
    </submittedName>
</protein>